<feature type="domain" description="Type III secretion system effector delivery regulator TyeA" evidence="1">
    <location>
        <begin position="14"/>
        <end position="83"/>
    </location>
</feature>
<sequence length="89" mass="10495">DIISISIKKDKDIILNEVLSIIEHVWLTEDWLLESPSRVSIVEDKHIYYFHLLKDFFTSLPDACFIDSEQRENALLMIGKVIDYKEEII</sequence>
<dbReference type="Pfam" id="PF09059">
    <property type="entry name" value="TyeA"/>
    <property type="match status" value="1"/>
</dbReference>
<protein>
    <submittedName>
        <fullName evidence="2">Type III secretion system LEE gatekeeper SepL</fullName>
    </submittedName>
</protein>
<reference evidence="2" key="2">
    <citation type="submission" date="2020-03" db="EMBL/GenBank/DDBJ databases">
        <authorList>
            <consortium name="NCBI Pathogen Detection Project"/>
        </authorList>
    </citation>
    <scope>NUCLEOTIDE SEQUENCE</scope>
    <source>
        <strain evidence="2">2014C-4396-P0-1</strain>
    </source>
</reference>
<evidence type="ECO:0000313" key="2">
    <source>
        <dbReference type="EMBL" id="HAI2838576.1"/>
    </source>
</evidence>
<feature type="non-terminal residue" evidence="2">
    <location>
        <position position="1"/>
    </location>
</feature>
<dbReference type="EMBL" id="DABDXO010000085">
    <property type="protein sequence ID" value="HAI2838576.1"/>
    <property type="molecule type" value="Genomic_DNA"/>
</dbReference>
<evidence type="ECO:0000259" key="1">
    <source>
        <dbReference type="Pfam" id="PF09059"/>
    </source>
</evidence>
<name>A0A793J7J0_ECOLX</name>
<proteinExistence type="predicted"/>
<dbReference type="InterPro" id="IPR038347">
    <property type="entry name" value="TyeA_sf"/>
</dbReference>
<dbReference type="SUPFAM" id="SSF140591">
    <property type="entry name" value="Type III secretion system domain"/>
    <property type="match status" value="1"/>
</dbReference>
<dbReference type="AlphaFoldDB" id="A0A793J7J0"/>
<gene>
    <name evidence="2" type="primary">sepL</name>
    <name evidence="2" type="ORF">HJK67_005017</name>
</gene>
<accession>A0A793J7J0</accession>
<dbReference type="Gene3D" id="1.20.1280.80">
    <property type="match status" value="1"/>
</dbReference>
<dbReference type="NCBIfam" id="TIGR02511">
    <property type="entry name" value="type_III_tyeA"/>
    <property type="match status" value="1"/>
</dbReference>
<reference evidence="2" key="1">
    <citation type="journal article" date="2018" name="Genome Biol.">
        <title>SKESA: strategic k-mer extension for scrupulous assemblies.</title>
        <authorList>
            <person name="Souvorov A."/>
            <person name="Agarwala R."/>
            <person name="Lipman D.J."/>
        </authorList>
    </citation>
    <scope>NUCLEOTIDE SEQUENCE</scope>
    <source>
        <strain evidence="2">2014C-4396-P0-1</strain>
    </source>
</reference>
<dbReference type="InterPro" id="IPR013351">
    <property type="entry name" value="T3SS_TyeA-rel"/>
</dbReference>
<organism evidence="2">
    <name type="scientific">Escherichia coli</name>
    <dbReference type="NCBI Taxonomy" id="562"/>
    <lineage>
        <taxon>Bacteria</taxon>
        <taxon>Pseudomonadati</taxon>
        <taxon>Pseudomonadota</taxon>
        <taxon>Gammaproteobacteria</taxon>
        <taxon>Enterobacterales</taxon>
        <taxon>Enterobacteriaceae</taxon>
        <taxon>Escherichia</taxon>
    </lineage>
</organism>
<dbReference type="InterPro" id="IPR015144">
    <property type="entry name" value="T3SS_TyeA"/>
</dbReference>
<comment type="caution">
    <text evidence="2">The sequence shown here is derived from an EMBL/GenBank/DDBJ whole genome shotgun (WGS) entry which is preliminary data.</text>
</comment>